<proteinExistence type="predicted"/>
<dbReference type="Proteomes" id="UP001146793">
    <property type="component" value="Unassembled WGS sequence"/>
</dbReference>
<dbReference type="PROSITE" id="PS51420">
    <property type="entry name" value="RHO"/>
    <property type="match status" value="1"/>
</dbReference>
<dbReference type="Pfam" id="PF00071">
    <property type="entry name" value="Ras"/>
    <property type="match status" value="1"/>
</dbReference>
<dbReference type="InterPro" id="IPR005225">
    <property type="entry name" value="Small_GTP-bd"/>
</dbReference>
<gene>
    <name evidence="3" type="ORF">M0812_23079</name>
    <name evidence="4" type="ORF">M0813_25430</name>
</gene>
<evidence type="ECO:0000313" key="4">
    <source>
        <dbReference type="EMBL" id="KAJ6239218.1"/>
    </source>
</evidence>
<evidence type="ECO:0000313" key="6">
    <source>
        <dbReference type="Proteomes" id="UP001150062"/>
    </source>
</evidence>
<dbReference type="NCBIfam" id="TIGR00231">
    <property type="entry name" value="small_GTP"/>
    <property type="match status" value="1"/>
</dbReference>
<reference evidence="4" key="1">
    <citation type="submission" date="2022-08" db="EMBL/GenBank/DDBJ databases">
        <title>Novel sulfate-reducing endosymbionts in the free-living metamonad Anaeramoeba.</title>
        <authorList>
            <person name="Jerlstrom-Hultqvist J."/>
            <person name="Cepicka I."/>
            <person name="Gallot-Lavallee L."/>
            <person name="Salas-Leiva D."/>
            <person name="Curtis B.A."/>
            <person name="Zahonova K."/>
            <person name="Pipaliya S."/>
            <person name="Dacks J."/>
            <person name="Roger A.J."/>
        </authorList>
    </citation>
    <scope>NUCLEOTIDE SEQUENCE</scope>
    <source>
        <strain evidence="4">Schooner1</strain>
    </source>
</reference>
<protein>
    <submittedName>
        <fullName evidence="3 4">Ras</fullName>
    </submittedName>
</protein>
<dbReference type="InterPro" id="IPR027417">
    <property type="entry name" value="P-loop_NTPase"/>
</dbReference>
<dbReference type="Proteomes" id="UP001150062">
    <property type="component" value="Unassembled WGS sequence"/>
</dbReference>
<dbReference type="PROSITE" id="PS51421">
    <property type="entry name" value="RAS"/>
    <property type="match status" value="1"/>
</dbReference>
<evidence type="ECO:0000256" key="1">
    <source>
        <dbReference type="ARBA" id="ARBA00022741"/>
    </source>
</evidence>
<name>A0AAV7YKR5_9EUKA</name>
<dbReference type="Gene3D" id="3.40.50.300">
    <property type="entry name" value="P-loop containing nucleotide triphosphate hydrolases"/>
    <property type="match status" value="1"/>
</dbReference>
<dbReference type="PANTHER" id="PTHR24070">
    <property type="entry name" value="RAS, DI-RAS, AND RHEB FAMILY MEMBERS OF SMALL GTPASE SUPERFAMILY"/>
    <property type="match status" value="1"/>
</dbReference>
<dbReference type="SMART" id="SM00175">
    <property type="entry name" value="RAB"/>
    <property type="match status" value="1"/>
</dbReference>
<dbReference type="GO" id="GO:0007165">
    <property type="term" value="P:signal transduction"/>
    <property type="evidence" value="ECO:0007669"/>
    <property type="project" value="InterPro"/>
</dbReference>
<evidence type="ECO:0000313" key="3">
    <source>
        <dbReference type="EMBL" id="KAJ3430079.1"/>
    </source>
</evidence>
<dbReference type="InterPro" id="IPR020849">
    <property type="entry name" value="Small_GTPase_Ras-type"/>
</dbReference>
<sequence length="196" mass="22231">MSLSSKIAICGMGSVGKSALVIQFLQQRFVSDYDPTIEELYRKQLGVDNEAVMLEILDTAGQEEYTSMLSHYLDKGEGYIIAYSIINRDSFNKAGEYFDLIAKIKESDEKYTGSGKFSIKNIPIVLVGNKCDLDGERKVTYKEAEKFAKKNNCPFFETSAKENINVKDAFFEIVREIRRSSGNKKNTQKKKRCTIL</sequence>
<dbReference type="EMBL" id="JAOAOG010000229">
    <property type="protein sequence ID" value="KAJ6239218.1"/>
    <property type="molecule type" value="Genomic_DNA"/>
</dbReference>
<accession>A0AAV7YKR5</accession>
<dbReference type="InterPro" id="IPR001806">
    <property type="entry name" value="Small_GTPase"/>
</dbReference>
<dbReference type="SMART" id="SM00173">
    <property type="entry name" value="RAS"/>
    <property type="match status" value="1"/>
</dbReference>
<dbReference type="GO" id="GO:0005525">
    <property type="term" value="F:GTP binding"/>
    <property type="evidence" value="ECO:0007669"/>
    <property type="project" value="UniProtKB-KW"/>
</dbReference>
<dbReference type="EMBL" id="JANTQA010000051">
    <property type="protein sequence ID" value="KAJ3430079.1"/>
    <property type="molecule type" value="Genomic_DNA"/>
</dbReference>
<dbReference type="AlphaFoldDB" id="A0AAV7YKR5"/>
<evidence type="ECO:0000313" key="5">
    <source>
        <dbReference type="Proteomes" id="UP001146793"/>
    </source>
</evidence>
<dbReference type="CDD" id="cd00876">
    <property type="entry name" value="Ras"/>
    <property type="match status" value="1"/>
</dbReference>
<keyword evidence="2" id="KW-0342">GTP-binding</keyword>
<organism evidence="3 5">
    <name type="scientific">Anaeramoeba flamelloides</name>
    <dbReference type="NCBI Taxonomy" id="1746091"/>
    <lineage>
        <taxon>Eukaryota</taxon>
        <taxon>Metamonada</taxon>
        <taxon>Anaeramoebidae</taxon>
        <taxon>Anaeramoeba</taxon>
    </lineage>
</organism>
<keyword evidence="1" id="KW-0547">Nucleotide-binding</keyword>
<comment type="caution">
    <text evidence="3">The sequence shown here is derived from an EMBL/GenBank/DDBJ whole genome shotgun (WGS) entry which is preliminary data.</text>
</comment>
<dbReference type="PROSITE" id="PS51419">
    <property type="entry name" value="RAB"/>
    <property type="match status" value="1"/>
</dbReference>
<evidence type="ECO:0000256" key="2">
    <source>
        <dbReference type="ARBA" id="ARBA00023134"/>
    </source>
</evidence>
<dbReference type="SUPFAM" id="SSF52540">
    <property type="entry name" value="P-loop containing nucleoside triphosphate hydrolases"/>
    <property type="match status" value="1"/>
</dbReference>
<reference evidence="3" key="2">
    <citation type="submission" date="2022-08" db="EMBL/GenBank/DDBJ databases">
        <title>Novel sulphate-reducing endosymbionts in the free-living metamonad Anaeramoeba.</title>
        <authorList>
            <person name="Jerlstrom-Hultqvist J."/>
            <person name="Cepicka I."/>
            <person name="Gallot-Lavallee L."/>
            <person name="Salas-Leiva D."/>
            <person name="Curtis B.A."/>
            <person name="Zahonova K."/>
            <person name="Pipaliya S."/>
            <person name="Dacks J."/>
            <person name="Roger A.J."/>
        </authorList>
    </citation>
    <scope>NUCLEOTIDE SEQUENCE</scope>
    <source>
        <strain evidence="3">Busselton2</strain>
    </source>
</reference>
<dbReference type="SMART" id="SM00174">
    <property type="entry name" value="RHO"/>
    <property type="match status" value="1"/>
</dbReference>
<dbReference type="GO" id="GO:0016020">
    <property type="term" value="C:membrane"/>
    <property type="evidence" value="ECO:0007669"/>
    <property type="project" value="InterPro"/>
</dbReference>
<keyword evidence="6" id="KW-1185">Reference proteome</keyword>
<dbReference type="FunFam" id="3.40.50.300:FF:001423">
    <property type="entry name" value="Ras family GTPase"/>
    <property type="match status" value="1"/>
</dbReference>
<dbReference type="GO" id="GO:0003924">
    <property type="term" value="F:GTPase activity"/>
    <property type="evidence" value="ECO:0007669"/>
    <property type="project" value="InterPro"/>
</dbReference>
<dbReference type="PRINTS" id="PR00449">
    <property type="entry name" value="RASTRNSFRMNG"/>
</dbReference>